<protein>
    <recommendedName>
        <fullName evidence="1">DUF7730 domain-containing protein</fullName>
    </recommendedName>
</protein>
<dbReference type="InterPro" id="IPR056632">
    <property type="entry name" value="DUF7730"/>
</dbReference>
<name>A0A6G1J1J7_9PLEO</name>
<evidence type="ECO:0000313" key="2">
    <source>
        <dbReference type="EMBL" id="KAF2684268.1"/>
    </source>
</evidence>
<reference evidence="2" key="1">
    <citation type="journal article" date="2020" name="Stud. Mycol.">
        <title>101 Dothideomycetes genomes: a test case for predicting lifestyles and emergence of pathogens.</title>
        <authorList>
            <person name="Haridas S."/>
            <person name="Albert R."/>
            <person name="Binder M."/>
            <person name="Bloem J."/>
            <person name="Labutti K."/>
            <person name="Salamov A."/>
            <person name="Andreopoulos B."/>
            <person name="Baker S."/>
            <person name="Barry K."/>
            <person name="Bills G."/>
            <person name="Bluhm B."/>
            <person name="Cannon C."/>
            <person name="Castanera R."/>
            <person name="Culley D."/>
            <person name="Daum C."/>
            <person name="Ezra D."/>
            <person name="Gonzalez J."/>
            <person name="Henrissat B."/>
            <person name="Kuo A."/>
            <person name="Liang C."/>
            <person name="Lipzen A."/>
            <person name="Lutzoni F."/>
            <person name="Magnuson J."/>
            <person name="Mondo S."/>
            <person name="Nolan M."/>
            <person name="Ohm R."/>
            <person name="Pangilinan J."/>
            <person name="Park H.-J."/>
            <person name="Ramirez L."/>
            <person name="Alfaro M."/>
            <person name="Sun H."/>
            <person name="Tritt A."/>
            <person name="Yoshinaga Y."/>
            <person name="Zwiers L.-H."/>
            <person name="Turgeon B."/>
            <person name="Goodwin S."/>
            <person name="Spatafora J."/>
            <person name="Crous P."/>
            <person name="Grigoriev I."/>
        </authorList>
    </citation>
    <scope>NUCLEOTIDE SEQUENCE</scope>
    <source>
        <strain evidence="2">CBS 122367</strain>
    </source>
</reference>
<organism evidence="2 3">
    <name type="scientific">Lentithecium fluviatile CBS 122367</name>
    <dbReference type="NCBI Taxonomy" id="1168545"/>
    <lineage>
        <taxon>Eukaryota</taxon>
        <taxon>Fungi</taxon>
        <taxon>Dikarya</taxon>
        <taxon>Ascomycota</taxon>
        <taxon>Pezizomycotina</taxon>
        <taxon>Dothideomycetes</taxon>
        <taxon>Pleosporomycetidae</taxon>
        <taxon>Pleosporales</taxon>
        <taxon>Massarineae</taxon>
        <taxon>Lentitheciaceae</taxon>
        <taxon>Lentithecium</taxon>
    </lineage>
</organism>
<proteinExistence type="predicted"/>
<keyword evidence="3" id="KW-1185">Reference proteome</keyword>
<gene>
    <name evidence="2" type="ORF">K458DRAFT_487228</name>
</gene>
<dbReference type="OrthoDB" id="4757095at2759"/>
<sequence length="366" mass="42267">MAGNNKTKFKKFNERFEYFAWKHPIPAYCVECVLYLACCPCACVGLVVGARLTGKCGHSRMMEQQRKPVRIMTMYFQDRERALKRRKSLSERPSLSLSHLALLKKRLYTQEKSPLFAKLPAELRVKIFEYVLSDEPYLHVYPYMSRSRKAGRGRFKVADCFTRTGLPVQEVYGEGDSTGTPWAVEHRRCLEFHEMRRGIGIGTRGSAPDSPRYRFLPLLMTCRRVYTEAIHLLYSNNTFATSMGYNIINFSRTVPDSHFSLITSLVLFTSDDIEPNMEAWKGTLHILRQMPNLRNCHVIFQQTPWDFQSGLLSRSQDFVNALKELPTRRAFVVEFLARVVLAGSTPGSTVEAYELFKRWVLKDEAE</sequence>
<dbReference type="PANTHER" id="PTHR38790">
    <property type="entry name" value="2EXR DOMAIN-CONTAINING PROTEIN-RELATED"/>
    <property type="match status" value="1"/>
</dbReference>
<dbReference type="AlphaFoldDB" id="A0A6G1J1J7"/>
<dbReference type="Pfam" id="PF24864">
    <property type="entry name" value="DUF7730"/>
    <property type="match status" value="1"/>
</dbReference>
<dbReference type="EMBL" id="MU005581">
    <property type="protein sequence ID" value="KAF2684268.1"/>
    <property type="molecule type" value="Genomic_DNA"/>
</dbReference>
<accession>A0A6G1J1J7</accession>
<evidence type="ECO:0000259" key="1">
    <source>
        <dbReference type="Pfam" id="PF24864"/>
    </source>
</evidence>
<evidence type="ECO:0000313" key="3">
    <source>
        <dbReference type="Proteomes" id="UP000799291"/>
    </source>
</evidence>
<dbReference type="Proteomes" id="UP000799291">
    <property type="component" value="Unassembled WGS sequence"/>
</dbReference>
<feature type="domain" description="DUF7730" evidence="1">
    <location>
        <begin position="109"/>
        <end position="333"/>
    </location>
</feature>